<dbReference type="EMBL" id="JBITGY010000003">
    <property type="protein sequence ID" value="MFI6498140.1"/>
    <property type="molecule type" value="Genomic_DNA"/>
</dbReference>
<evidence type="ECO:0000313" key="1">
    <source>
        <dbReference type="EMBL" id="MFI6498140.1"/>
    </source>
</evidence>
<dbReference type="RefSeq" id="WP_397081397.1">
    <property type="nucleotide sequence ID" value="NZ_JBITGY010000003.1"/>
</dbReference>
<keyword evidence="2" id="KW-1185">Reference proteome</keyword>
<gene>
    <name evidence="1" type="ORF">ACIBG2_12175</name>
</gene>
<evidence type="ECO:0000313" key="2">
    <source>
        <dbReference type="Proteomes" id="UP001612741"/>
    </source>
</evidence>
<dbReference type="Proteomes" id="UP001612741">
    <property type="component" value="Unassembled WGS sequence"/>
</dbReference>
<sequence length="243" mass="25770">MSAASLDGERLTDLIMRLLLDQELRERLAGEGAAAVADGAGELECLATIDLDELDAAARRFRSTIWRLGAHGTLAETFPRSVRMLGLADAELLDGFLASPRFAAFRLVPYAGPGVSVEEAFAAFLLDRAGERVVRETVAHELMIALFAALSCEQPLSFVIGGDVGAIVETGRGHAALRRYAPSALAAWGENAPGGEAVPYAYFATPAGVTRGAVSERVAAAFAEEPTDETEAARRALARRGLW</sequence>
<organism evidence="1 2">
    <name type="scientific">Nonomuraea typhae</name>
    <dbReference type="NCBI Taxonomy" id="2603600"/>
    <lineage>
        <taxon>Bacteria</taxon>
        <taxon>Bacillati</taxon>
        <taxon>Actinomycetota</taxon>
        <taxon>Actinomycetes</taxon>
        <taxon>Streptosporangiales</taxon>
        <taxon>Streptosporangiaceae</taxon>
        <taxon>Nonomuraea</taxon>
    </lineage>
</organism>
<protein>
    <submittedName>
        <fullName evidence="1">Uncharacterized protein</fullName>
    </submittedName>
</protein>
<comment type="caution">
    <text evidence="1">The sequence shown here is derived from an EMBL/GenBank/DDBJ whole genome shotgun (WGS) entry which is preliminary data.</text>
</comment>
<accession>A0ABW7YRA5</accession>
<reference evidence="1 2" key="1">
    <citation type="submission" date="2024-10" db="EMBL/GenBank/DDBJ databases">
        <title>The Natural Products Discovery Center: Release of the First 8490 Sequenced Strains for Exploring Actinobacteria Biosynthetic Diversity.</title>
        <authorList>
            <person name="Kalkreuter E."/>
            <person name="Kautsar S.A."/>
            <person name="Yang D."/>
            <person name="Bader C.D."/>
            <person name="Teijaro C.N."/>
            <person name="Fluegel L."/>
            <person name="Davis C.M."/>
            <person name="Simpson J.R."/>
            <person name="Lauterbach L."/>
            <person name="Steele A.D."/>
            <person name="Gui C."/>
            <person name="Meng S."/>
            <person name="Li G."/>
            <person name="Viehrig K."/>
            <person name="Ye F."/>
            <person name="Su P."/>
            <person name="Kiefer A.F."/>
            <person name="Nichols A."/>
            <person name="Cepeda A.J."/>
            <person name="Yan W."/>
            <person name="Fan B."/>
            <person name="Jiang Y."/>
            <person name="Adhikari A."/>
            <person name="Zheng C.-J."/>
            <person name="Schuster L."/>
            <person name="Cowan T.M."/>
            <person name="Smanski M.J."/>
            <person name="Chevrette M.G."/>
            <person name="De Carvalho L.P.S."/>
            <person name="Shen B."/>
        </authorList>
    </citation>
    <scope>NUCLEOTIDE SEQUENCE [LARGE SCALE GENOMIC DNA]</scope>
    <source>
        <strain evidence="1 2">NPDC050545</strain>
    </source>
</reference>
<proteinExistence type="predicted"/>
<name>A0ABW7YRA5_9ACTN</name>